<dbReference type="Gene3D" id="3.90.550.10">
    <property type="entry name" value="Spore Coat Polysaccharide Biosynthesis Protein SpsA, Chain A"/>
    <property type="match status" value="1"/>
</dbReference>
<reference evidence="2 3" key="1">
    <citation type="submission" date="2021-08" db="EMBL/GenBank/DDBJ databases">
        <title>Caldovatus sediminis gen. nov., sp. nov., a moderately thermophilic bacterium isolated from a hot spring.</title>
        <authorList>
            <person name="Hu C.-J."/>
            <person name="Li W.-J."/>
            <person name="Xian W.-D."/>
        </authorList>
    </citation>
    <scope>NUCLEOTIDE SEQUENCE [LARGE SCALE GENOMIC DNA]</scope>
    <source>
        <strain evidence="2 3">SYSU G05006</strain>
    </source>
</reference>
<dbReference type="InterPro" id="IPR029044">
    <property type="entry name" value="Nucleotide-diphossugar_trans"/>
</dbReference>
<evidence type="ECO:0000313" key="2">
    <source>
        <dbReference type="EMBL" id="MBW8269734.1"/>
    </source>
</evidence>
<gene>
    <name evidence="2" type="ORF">K1J50_09565</name>
</gene>
<organism evidence="2 3">
    <name type="scientific">Caldovatus aquaticus</name>
    <dbReference type="NCBI Taxonomy" id="2865671"/>
    <lineage>
        <taxon>Bacteria</taxon>
        <taxon>Pseudomonadati</taxon>
        <taxon>Pseudomonadota</taxon>
        <taxon>Alphaproteobacteria</taxon>
        <taxon>Acetobacterales</taxon>
        <taxon>Roseomonadaceae</taxon>
        <taxon>Caldovatus</taxon>
    </lineage>
</organism>
<name>A0ABS7F2M3_9PROT</name>
<feature type="domain" description="Glycosyltransferase 2-like" evidence="1">
    <location>
        <begin position="23"/>
        <end position="149"/>
    </location>
</feature>
<dbReference type="RefSeq" id="WP_220117496.1">
    <property type="nucleotide sequence ID" value="NZ_JAHZUY010000020.1"/>
</dbReference>
<evidence type="ECO:0000313" key="3">
    <source>
        <dbReference type="Proteomes" id="UP001519924"/>
    </source>
</evidence>
<evidence type="ECO:0000259" key="1">
    <source>
        <dbReference type="Pfam" id="PF00535"/>
    </source>
</evidence>
<protein>
    <submittedName>
        <fullName evidence="2">Glycosyltransferase family 2 protein</fullName>
    </submittedName>
</protein>
<keyword evidence="3" id="KW-1185">Reference proteome</keyword>
<dbReference type="InterPro" id="IPR050256">
    <property type="entry name" value="Glycosyltransferase_2"/>
</dbReference>
<dbReference type="PANTHER" id="PTHR48090:SF7">
    <property type="entry name" value="RFBJ PROTEIN"/>
    <property type="match status" value="1"/>
</dbReference>
<dbReference type="InterPro" id="IPR001173">
    <property type="entry name" value="Glyco_trans_2-like"/>
</dbReference>
<accession>A0ABS7F2M3</accession>
<dbReference type="CDD" id="cd04179">
    <property type="entry name" value="DPM_DPG-synthase_like"/>
    <property type="match status" value="1"/>
</dbReference>
<dbReference type="PANTHER" id="PTHR48090">
    <property type="entry name" value="UNDECAPRENYL-PHOSPHATE 4-DEOXY-4-FORMAMIDO-L-ARABINOSE TRANSFERASE-RELATED"/>
    <property type="match status" value="1"/>
</dbReference>
<comment type="caution">
    <text evidence="2">The sequence shown here is derived from an EMBL/GenBank/DDBJ whole genome shotgun (WGS) entry which is preliminary data.</text>
</comment>
<proteinExistence type="predicted"/>
<dbReference type="SUPFAM" id="SSF53448">
    <property type="entry name" value="Nucleotide-diphospho-sugar transferases"/>
    <property type="match status" value="1"/>
</dbReference>
<dbReference type="EMBL" id="JAHZUY010000020">
    <property type="protein sequence ID" value="MBW8269734.1"/>
    <property type="molecule type" value="Genomic_DNA"/>
</dbReference>
<dbReference type="Pfam" id="PF00535">
    <property type="entry name" value="Glycos_transf_2"/>
    <property type="match status" value="1"/>
</dbReference>
<sequence>MDAPPAHTPHAAPLAATAARVAVVIPAYQEAATIGDIVRRARAALPGVPVIVVDDGSCDGTAALAEAAGASEVLRLAPNQGKGAALRLGMARALALGAGLVATLDADGQHRPEDLPRLVAVAQARPGCLVIGSRRAAARAGGQPPARRRANRVADFWISWAAGQAIADSQCGFRVYPAAALAGLDRYARRAGRRFAFESAILIDAARAGCRVVAVDVPALYDPALLRRRSHFRPVADIARIVMMVAGKLLARGLYPAGLLRSLAEARRERLRRCRGPGQEGEGDPGTR</sequence>
<dbReference type="Proteomes" id="UP001519924">
    <property type="component" value="Unassembled WGS sequence"/>
</dbReference>